<evidence type="ECO:0000256" key="3">
    <source>
        <dbReference type="ARBA" id="ARBA00022840"/>
    </source>
</evidence>
<comment type="caution">
    <text evidence="5">The sequence shown here is derived from an EMBL/GenBank/DDBJ whole genome shotgun (WGS) entry which is preliminary data.</text>
</comment>
<evidence type="ECO:0000256" key="2">
    <source>
        <dbReference type="ARBA" id="ARBA00022741"/>
    </source>
</evidence>
<dbReference type="InterPro" id="IPR027417">
    <property type="entry name" value="P-loop_NTPase"/>
</dbReference>
<dbReference type="PROSITE" id="PS50893">
    <property type="entry name" value="ABC_TRANSPORTER_2"/>
    <property type="match status" value="1"/>
</dbReference>
<dbReference type="EMBL" id="JBHULV010000041">
    <property type="protein sequence ID" value="MFD2732376.1"/>
    <property type="molecule type" value="Genomic_DNA"/>
</dbReference>
<keyword evidence="6" id="KW-1185">Reference proteome</keyword>
<sequence length="257" mass="28614">METKPNTNEIIEPAKDKSVIVMKNLYKAFGENKILEDFSLSVQKEESVVVLGKSGAGKSVLIKCIIGLLKPDSGSIEVLGKEVTGLDEDGLAEARKKIGFLFQANAIYDSMTIRENLEFPLRRHWTDLDEPKVLKMVEEALESVGLEHTLDMMPAELSGGMLKRVALARTLILKPEIILYDEPTTGLDPITSKEIDQLILTLQKKLKTSSIIISHDMSCVKTIADRVVILLDGKCYAEGTYEELESSEDPKINQFFQ</sequence>
<keyword evidence="1" id="KW-0813">Transport</keyword>
<dbReference type="PANTHER" id="PTHR43023:SF6">
    <property type="entry name" value="INTERMEMBRANE PHOSPHOLIPID TRANSPORT SYSTEM ATP-BINDING PROTEIN MLAF"/>
    <property type="match status" value="1"/>
</dbReference>
<reference evidence="6" key="1">
    <citation type="journal article" date="2019" name="Int. J. Syst. Evol. Microbiol.">
        <title>The Global Catalogue of Microorganisms (GCM) 10K type strain sequencing project: providing services to taxonomists for standard genome sequencing and annotation.</title>
        <authorList>
            <consortium name="The Broad Institute Genomics Platform"/>
            <consortium name="The Broad Institute Genome Sequencing Center for Infectious Disease"/>
            <person name="Wu L."/>
            <person name="Ma J."/>
        </authorList>
    </citation>
    <scope>NUCLEOTIDE SEQUENCE [LARGE SCALE GENOMIC DNA]</scope>
    <source>
        <strain evidence="6">KCTC 42456</strain>
    </source>
</reference>
<dbReference type="InterPro" id="IPR003593">
    <property type="entry name" value="AAA+_ATPase"/>
</dbReference>
<feature type="domain" description="ABC transporter" evidence="4">
    <location>
        <begin position="20"/>
        <end position="257"/>
    </location>
</feature>
<protein>
    <submittedName>
        <fullName evidence="5">ABC transporter ATP-binding protein</fullName>
    </submittedName>
</protein>
<dbReference type="SUPFAM" id="SSF52540">
    <property type="entry name" value="P-loop containing nucleoside triphosphate hydrolases"/>
    <property type="match status" value="1"/>
</dbReference>
<accession>A0ABW5TTF5</accession>
<dbReference type="Proteomes" id="UP001597546">
    <property type="component" value="Unassembled WGS sequence"/>
</dbReference>
<dbReference type="GO" id="GO:0005524">
    <property type="term" value="F:ATP binding"/>
    <property type="evidence" value="ECO:0007669"/>
    <property type="project" value="UniProtKB-KW"/>
</dbReference>
<proteinExistence type="predicted"/>
<keyword evidence="3 5" id="KW-0067">ATP-binding</keyword>
<dbReference type="InterPro" id="IPR017871">
    <property type="entry name" value="ABC_transporter-like_CS"/>
</dbReference>
<evidence type="ECO:0000313" key="6">
    <source>
        <dbReference type="Proteomes" id="UP001597546"/>
    </source>
</evidence>
<dbReference type="RefSeq" id="WP_379042469.1">
    <property type="nucleotide sequence ID" value="NZ_JBHSKW010000023.1"/>
</dbReference>
<dbReference type="SMART" id="SM00382">
    <property type="entry name" value="AAA"/>
    <property type="match status" value="1"/>
</dbReference>
<dbReference type="Gene3D" id="3.40.50.300">
    <property type="entry name" value="P-loop containing nucleotide triphosphate hydrolases"/>
    <property type="match status" value="1"/>
</dbReference>
<name>A0ABW5TTF5_9SPHI</name>
<dbReference type="PANTHER" id="PTHR43023">
    <property type="entry name" value="PROTEIN TRIGALACTOSYLDIACYLGLYCEROL 3, CHLOROPLASTIC"/>
    <property type="match status" value="1"/>
</dbReference>
<dbReference type="Pfam" id="PF00005">
    <property type="entry name" value="ABC_tran"/>
    <property type="match status" value="1"/>
</dbReference>
<dbReference type="CDD" id="cd03261">
    <property type="entry name" value="ABC_Org_Solvent_Resistant"/>
    <property type="match status" value="1"/>
</dbReference>
<organism evidence="5 6">
    <name type="scientific">Pedobacter alpinus</name>
    <dbReference type="NCBI Taxonomy" id="1590643"/>
    <lineage>
        <taxon>Bacteria</taxon>
        <taxon>Pseudomonadati</taxon>
        <taxon>Bacteroidota</taxon>
        <taxon>Sphingobacteriia</taxon>
        <taxon>Sphingobacteriales</taxon>
        <taxon>Sphingobacteriaceae</taxon>
        <taxon>Pedobacter</taxon>
    </lineage>
</organism>
<evidence type="ECO:0000259" key="4">
    <source>
        <dbReference type="PROSITE" id="PS50893"/>
    </source>
</evidence>
<dbReference type="PROSITE" id="PS00211">
    <property type="entry name" value="ABC_TRANSPORTER_1"/>
    <property type="match status" value="1"/>
</dbReference>
<gene>
    <name evidence="5" type="ORF">ACFSSE_11745</name>
</gene>
<keyword evidence="2" id="KW-0547">Nucleotide-binding</keyword>
<dbReference type="InterPro" id="IPR003439">
    <property type="entry name" value="ABC_transporter-like_ATP-bd"/>
</dbReference>
<evidence type="ECO:0000256" key="1">
    <source>
        <dbReference type="ARBA" id="ARBA00022448"/>
    </source>
</evidence>
<evidence type="ECO:0000313" key="5">
    <source>
        <dbReference type="EMBL" id="MFD2732376.1"/>
    </source>
</evidence>